<evidence type="ECO:0000313" key="11">
    <source>
        <dbReference type="EMBL" id="WPG99176.1"/>
    </source>
</evidence>
<comment type="cofactor">
    <cofactor evidence="1">
        <name>Ca(2+)</name>
        <dbReference type="ChEBI" id="CHEBI:29108"/>
    </cofactor>
</comment>
<evidence type="ECO:0000256" key="9">
    <source>
        <dbReference type="SAM" id="SignalP"/>
    </source>
</evidence>
<evidence type="ECO:0000256" key="5">
    <source>
        <dbReference type="ARBA" id="ARBA00022801"/>
    </source>
</evidence>
<dbReference type="InterPro" id="IPR050819">
    <property type="entry name" value="Tripeptidyl-peptidase_I"/>
</dbReference>
<dbReference type="CDD" id="cd11377">
    <property type="entry name" value="Pro-peptidase_S53"/>
    <property type="match status" value="1"/>
</dbReference>
<organism evidence="11 12">
    <name type="scientific">Acrodontium crateriforme</name>
    <dbReference type="NCBI Taxonomy" id="150365"/>
    <lineage>
        <taxon>Eukaryota</taxon>
        <taxon>Fungi</taxon>
        <taxon>Dikarya</taxon>
        <taxon>Ascomycota</taxon>
        <taxon>Pezizomycotina</taxon>
        <taxon>Dothideomycetes</taxon>
        <taxon>Dothideomycetidae</taxon>
        <taxon>Mycosphaerellales</taxon>
        <taxon>Teratosphaeriaceae</taxon>
        <taxon>Acrodontium</taxon>
    </lineage>
</organism>
<keyword evidence="12" id="KW-1185">Reference proteome</keyword>
<evidence type="ECO:0000256" key="7">
    <source>
        <dbReference type="ARBA" id="ARBA00022837"/>
    </source>
</evidence>
<protein>
    <submittedName>
        <fullName evidence="11">Tripeptidyl-peptidase sed2</fullName>
    </submittedName>
</protein>
<dbReference type="InterPro" id="IPR030400">
    <property type="entry name" value="Sedolisin_dom"/>
</dbReference>
<feature type="domain" description="Peptidase S53 activation" evidence="10">
    <location>
        <begin position="42"/>
        <end position="183"/>
    </location>
</feature>
<dbReference type="Pfam" id="PF09286">
    <property type="entry name" value="Pro-kuma_activ"/>
    <property type="match status" value="1"/>
</dbReference>
<dbReference type="AlphaFoldDB" id="A0AAQ3M641"/>
<dbReference type="SUPFAM" id="SSF54897">
    <property type="entry name" value="Protease propeptides/inhibitors"/>
    <property type="match status" value="1"/>
</dbReference>
<dbReference type="GO" id="GO:0008240">
    <property type="term" value="F:tripeptidyl-peptidase activity"/>
    <property type="evidence" value="ECO:0007669"/>
    <property type="project" value="TreeGrafter"/>
</dbReference>
<dbReference type="Proteomes" id="UP001303373">
    <property type="component" value="Chromosome 3"/>
</dbReference>
<keyword evidence="5" id="KW-0378">Hydrolase</keyword>
<dbReference type="CDD" id="cd04056">
    <property type="entry name" value="Peptidases_S53"/>
    <property type="match status" value="1"/>
</dbReference>
<keyword evidence="8" id="KW-0865">Zymogen</keyword>
<feature type="signal peptide" evidence="9">
    <location>
        <begin position="1"/>
        <end position="19"/>
    </location>
</feature>
<reference evidence="11 12" key="1">
    <citation type="submission" date="2023-11" db="EMBL/GenBank/DDBJ databases">
        <title>An acidophilic fungus is an integral part of prey digestion in a carnivorous sundew plant.</title>
        <authorList>
            <person name="Tsai I.J."/>
        </authorList>
    </citation>
    <scope>NUCLEOTIDE SEQUENCE [LARGE SCALE GENOMIC DNA]</scope>
    <source>
        <strain evidence="11">169a</strain>
    </source>
</reference>
<dbReference type="PANTHER" id="PTHR14218">
    <property type="entry name" value="PROTEASE S8 TRIPEPTIDYL PEPTIDASE I CLN2"/>
    <property type="match status" value="1"/>
</dbReference>
<keyword evidence="4" id="KW-0479">Metal-binding</keyword>
<keyword evidence="3" id="KW-0645">Protease</keyword>
<dbReference type="SMART" id="SM00944">
    <property type="entry name" value="Pro-kuma_activ"/>
    <property type="match status" value="1"/>
</dbReference>
<dbReference type="PANTHER" id="PTHR14218:SF15">
    <property type="entry name" value="TRIPEPTIDYL-PEPTIDASE 1"/>
    <property type="match status" value="1"/>
</dbReference>
<evidence type="ECO:0000256" key="8">
    <source>
        <dbReference type="ARBA" id="ARBA00023145"/>
    </source>
</evidence>
<evidence type="ECO:0000256" key="4">
    <source>
        <dbReference type="ARBA" id="ARBA00022723"/>
    </source>
</evidence>
<dbReference type="GO" id="GO:0004252">
    <property type="term" value="F:serine-type endopeptidase activity"/>
    <property type="evidence" value="ECO:0007669"/>
    <property type="project" value="InterPro"/>
</dbReference>
<dbReference type="GO" id="GO:0006508">
    <property type="term" value="P:proteolysis"/>
    <property type="evidence" value="ECO:0007669"/>
    <property type="project" value="UniProtKB-KW"/>
</dbReference>
<gene>
    <name evidence="11" type="ORF">R9X50_00198700</name>
</gene>
<dbReference type="EMBL" id="CP138582">
    <property type="protein sequence ID" value="WPG99176.1"/>
    <property type="molecule type" value="Genomic_DNA"/>
</dbReference>
<keyword evidence="6" id="KW-0720">Serine protease</keyword>
<evidence type="ECO:0000256" key="1">
    <source>
        <dbReference type="ARBA" id="ARBA00001913"/>
    </source>
</evidence>
<keyword evidence="7" id="KW-0106">Calcium</keyword>
<proteinExistence type="predicted"/>
<dbReference type="GO" id="GO:0046872">
    <property type="term" value="F:metal ion binding"/>
    <property type="evidence" value="ECO:0007669"/>
    <property type="project" value="UniProtKB-KW"/>
</dbReference>
<evidence type="ECO:0000256" key="2">
    <source>
        <dbReference type="ARBA" id="ARBA00004239"/>
    </source>
</evidence>
<evidence type="ECO:0000313" key="12">
    <source>
        <dbReference type="Proteomes" id="UP001303373"/>
    </source>
</evidence>
<dbReference type="InterPro" id="IPR015366">
    <property type="entry name" value="S53_propep"/>
</dbReference>
<feature type="chain" id="PRO_5042878177" evidence="9">
    <location>
        <begin position="20"/>
        <end position="571"/>
    </location>
</feature>
<dbReference type="Gene3D" id="3.40.50.200">
    <property type="entry name" value="Peptidase S8/S53 domain"/>
    <property type="match status" value="1"/>
</dbReference>
<keyword evidence="9" id="KW-0732">Signal</keyword>
<evidence type="ECO:0000259" key="10">
    <source>
        <dbReference type="SMART" id="SM00944"/>
    </source>
</evidence>
<evidence type="ECO:0000256" key="6">
    <source>
        <dbReference type="ARBA" id="ARBA00022825"/>
    </source>
</evidence>
<evidence type="ECO:0000256" key="3">
    <source>
        <dbReference type="ARBA" id="ARBA00022670"/>
    </source>
</evidence>
<name>A0AAQ3M641_9PEZI</name>
<dbReference type="SUPFAM" id="SSF52743">
    <property type="entry name" value="Subtilisin-like"/>
    <property type="match status" value="1"/>
</dbReference>
<accession>A0AAQ3M641</accession>
<dbReference type="GO" id="GO:0005576">
    <property type="term" value="C:extracellular region"/>
    <property type="evidence" value="ECO:0007669"/>
    <property type="project" value="UniProtKB-SubCell"/>
</dbReference>
<dbReference type="InterPro" id="IPR036852">
    <property type="entry name" value="Peptidase_S8/S53_dom_sf"/>
</dbReference>
<sequence>MVVFSKLALALSLASCSFAEPIPANLPKLGSMALFQHLNDVPEQWVSQGAAPKSTMIKAQIGLKQSNIVVLQEKLLDISHPESPNYGKWLSKDEIDSMLSPSAENIAAVKAWLATAGITNVSQPSPDWIEFNVPVSTMETLLNAKYENFWHTQEQRSIPRTKQYSIPEALHSVIDMVTPTTAFYSKSGSNLVFEKVDESKLTERATCDGSTITPACLKSLYNVDYTPKGNTKVGTTQFIQIGASHTDYKTFGTHYVSGLPDFLDVSVSGGYNPGNGDVAHTLEGNLDTQYAGGLASPIPSQFLALDPQNGGNFGDELSNLASYLTSNSAAPPAVSTSYGGGEQYFSGTYLDRVCNEFMKAGSMGISVFFSSGDFGVAGVNQSSCSTTFYAQWPASCPWITSVGGTQYNSGLEVVAQFPEPNARASSGGGFSGHFAAPSYQTSDTAAYVSAIGTKYQGKYNPKNRGFPDVSLVSKNFMVYINNQLYNCYGTSASAPSWAALTAMLNDYRKASGKATLGFLNPLLYSTARSAMRDVTSGSNQGCDSNGFDALKGWDPATGLGSVDFAKLRTFV</sequence>
<comment type="subcellular location">
    <subcellularLocation>
        <location evidence="2">Secreted</location>
        <location evidence="2">Extracellular space</location>
    </subcellularLocation>
</comment>